<gene>
    <name evidence="1" type="ORF">SPIL2461_LOCUS1419</name>
</gene>
<name>A0A812IWU8_SYMPI</name>
<dbReference type="AlphaFoldDB" id="A0A812IWU8"/>
<sequence>SVPCCGPSRRCRCFCTLPGRWCRTSHRPSGHNSCCRSRLLGRLPHPPPSWLLPTGFLLPSLPCRFASQCPCSACTDYTPTRPTI</sequence>
<organism evidence="1 2">
    <name type="scientific">Symbiodinium pilosum</name>
    <name type="common">Dinoflagellate</name>
    <dbReference type="NCBI Taxonomy" id="2952"/>
    <lineage>
        <taxon>Eukaryota</taxon>
        <taxon>Sar</taxon>
        <taxon>Alveolata</taxon>
        <taxon>Dinophyceae</taxon>
        <taxon>Suessiales</taxon>
        <taxon>Symbiodiniaceae</taxon>
        <taxon>Symbiodinium</taxon>
    </lineage>
</organism>
<dbReference type="Proteomes" id="UP000649617">
    <property type="component" value="Unassembled WGS sequence"/>
</dbReference>
<protein>
    <submittedName>
        <fullName evidence="1">Uncharacterized protein</fullName>
    </submittedName>
</protein>
<accession>A0A812IWU8</accession>
<keyword evidence="2" id="KW-1185">Reference proteome</keyword>
<evidence type="ECO:0000313" key="1">
    <source>
        <dbReference type="EMBL" id="CAE7189607.1"/>
    </source>
</evidence>
<evidence type="ECO:0000313" key="2">
    <source>
        <dbReference type="Proteomes" id="UP000649617"/>
    </source>
</evidence>
<comment type="caution">
    <text evidence="1">The sequence shown here is derived from an EMBL/GenBank/DDBJ whole genome shotgun (WGS) entry which is preliminary data.</text>
</comment>
<feature type="non-terminal residue" evidence="1">
    <location>
        <position position="1"/>
    </location>
</feature>
<reference evidence="1" key="1">
    <citation type="submission" date="2021-02" db="EMBL/GenBank/DDBJ databases">
        <authorList>
            <person name="Dougan E. K."/>
            <person name="Rhodes N."/>
            <person name="Thang M."/>
            <person name="Chan C."/>
        </authorList>
    </citation>
    <scope>NUCLEOTIDE SEQUENCE</scope>
</reference>
<feature type="non-terminal residue" evidence="1">
    <location>
        <position position="84"/>
    </location>
</feature>
<proteinExistence type="predicted"/>
<dbReference type="EMBL" id="CAJNIZ010001371">
    <property type="protein sequence ID" value="CAE7189607.1"/>
    <property type="molecule type" value="Genomic_DNA"/>
</dbReference>